<evidence type="ECO:0000313" key="2">
    <source>
        <dbReference type="Proteomes" id="UP000567179"/>
    </source>
</evidence>
<name>A0A8H5BG32_9AGAR</name>
<dbReference type="InterPro" id="IPR011009">
    <property type="entry name" value="Kinase-like_dom_sf"/>
</dbReference>
<protein>
    <recommendedName>
        <fullName evidence="3">Protein kinase domain-containing protein</fullName>
    </recommendedName>
</protein>
<dbReference type="Gene3D" id="1.10.510.10">
    <property type="entry name" value="Transferase(Phosphotransferase) domain 1"/>
    <property type="match status" value="1"/>
</dbReference>
<evidence type="ECO:0008006" key="3">
    <source>
        <dbReference type="Google" id="ProtNLM"/>
    </source>
</evidence>
<keyword evidence="2" id="KW-1185">Reference proteome</keyword>
<gene>
    <name evidence="1" type="ORF">D9619_002180</name>
</gene>
<accession>A0A8H5BG32</accession>
<comment type="caution">
    <text evidence="1">The sequence shown here is derived from an EMBL/GenBank/DDBJ whole genome shotgun (WGS) entry which is preliminary data.</text>
</comment>
<evidence type="ECO:0000313" key="1">
    <source>
        <dbReference type="EMBL" id="KAF5321818.1"/>
    </source>
</evidence>
<dbReference type="EMBL" id="JAACJJ010000028">
    <property type="protein sequence ID" value="KAF5321818.1"/>
    <property type="molecule type" value="Genomic_DNA"/>
</dbReference>
<reference evidence="1 2" key="1">
    <citation type="journal article" date="2020" name="ISME J.">
        <title>Uncovering the hidden diversity of litter-decomposition mechanisms in mushroom-forming fungi.</title>
        <authorList>
            <person name="Floudas D."/>
            <person name="Bentzer J."/>
            <person name="Ahren D."/>
            <person name="Johansson T."/>
            <person name="Persson P."/>
            <person name="Tunlid A."/>
        </authorList>
    </citation>
    <scope>NUCLEOTIDE SEQUENCE [LARGE SCALE GENOMIC DNA]</scope>
    <source>
        <strain evidence="1 2">CBS 101986</strain>
    </source>
</reference>
<dbReference type="OrthoDB" id="4062651at2759"/>
<dbReference type="AlphaFoldDB" id="A0A8H5BG32"/>
<organism evidence="1 2">
    <name type="scientific">Psilocybe cf. subviscida</name>
    <dbReference type="NCBI Taxonomy" id="2480587"/>
    <lineage>
        <taxon>Eukaryota</taxon>
        <taxon>Fungi</taxon>
        <taxon>Dikarya</taxon>
        <taxon>Basidiomycota</taxon>
        <taxon>Agaricomycotina</taxon>
        <taxon>Agaricomycetes</taxon>
        <taxon>Agaricomycetidae</taxon>
        <taxon>Agaricales</taxon>
        <taxon>Agaricineae</taxon>
        <taxon>Strophariaceae</taxon>
        <taxon>Psilocybe</taxon>
    </lineage>
</organism>
<sequence>MSTSGLNWLIFHSPRASQPCYIEVSNTQRAQDCRALFHDALCVRFDITALTHDSIGLYKPKKALSLNDVCEDGWAANVNFNSTFDPVPPGRPLVDSLKGLDDPYRVHLIVIAGIPPIQANEKFDLWYRYLDMPDREPHCVALEKTAFSPQLRAAITGQGLADPRNPNKRLTGTEFEIWELQTPFNEILASDSEGWKSALKKCGGDIEKMAVKFLQDRINTLSPRRTSPIQAEGEDELRSLTTLYPRRFERLIAYHQSPNAKTPSSAAASATFRNIQQDGFAIYDGRQPAGPGKNSSTIAMPPSLYHPVFEHWKRLAFDQSVAVPRKVIAATSVLMRRASVLYSSDDAFKSAVRPALQDALLSAVHTIDNDDLTILDGQISVRVARGEVVRDLPVLIEEEEREGAEATVDATTQASFSMIRAWSDPSLDRFRNLACCPTFLIGFSGCHIVVSAAVLTDKCIVQRLAMMWVGHSSTHDDNHMEGIARALYALSCAFNDLQKWYEAVIAAGRPLYVPRTSTSHPRFFPHACQYPVEGENFPGATVNFQYLCPLQKESTCVTFLAQTTPDGGGGGREGPERIVVKFVQRYCADLHRLLADNNLAPALRYCGKIDGSTAYPARWKMVVMDYAPGRPSYKDDMHKQRHVRRAVLSAVKVAHDQGFVCGDVRPPNVLVQGLDDIKLIDFDWGGKEGEVYYPVRMTHGLWARGMEPLGLIEQAHDYAMVDKWFPGAEQ</sequence>
<dbReference type="Proteomes" id="UP000567179">
    <property type="component" value="Unassembled WGS sequence"/>
</dbReference>
<proteinExistence type="predicted"/>
<dbReference type="SUPFAM" id="SSF56112">
    <property type="entry name" value="Protein kinase-like (PK-like)"/>
    <property type="match status" value="1"/>
</dbReference>